<feature type="domain" description="ABC3 transporter permease C-terminal" evidence="8">
    <location>
        <begin position="266"/>
        <end position="356"/>
    </location>
</feature>
<dbReference type="OrthoDB" id="5058832at2"/>
<organism evidence="9 10">
    <name type="scientific">Xylanimonas protaetiae</name>
    <dbReference type="NCBI Taxonomy" id="2509457"/>
    <lineage>
        <taxon>Bacteria</taxon>
        <taxon>Bacillati</taxon>
        <taxon>Actinomycetota</taxon>
        <taxon>Actinomycetes</taxon>
        <taxon>Micrococcales</taxon>
        <taxon>Promicromonosporaceae</taxon>
        <taxon>Xylanimonas</taxon>
    </lineage>
</organism>
<evidence type="ECO:0000256" key="7">
    <source>
        <dbReference type="SAM" id="Phobius"/>
    </source>
</evidence>
<comment type="similarity">
    <text evidence="6">Belongs to the ABC-4 integral membrane protein family.</text>
</comment>
<evidence type="ECO:0000256" key="5">
    <source>
        <dbReference type="ARBA" id="ARBA00023136"/>
    </source>
</evidence>
<accession>A0A4P6F6M1</accession>
<name>A0A4P6F6M1_9MICO</name>
<feature type="transmembrane region" description="Helical" evidence="7">
    <location>
        <begin position="341"/>
        <end position="363"/>
    </location>
</feature>
<dbReference type="InterPro" id="IPR003838">
    <property type="entry name" value="ABC3_permease_C"/>
</dbReference>
<keyword evidence="2" id="KW-1003">Cell membrane</keyword>
<sequence>MTKPGFPRPRALLRDGAVAVLAQPVASASAALVVALVCLVVLATAGRTAATEHQVLAAIDDTGSRLIAVTDPGGQAGIAAESVPALASIDGVDWAVGFGGATDAVIEAPGSTTGRLPTGVPVRVLVGALPPDTDLLVGRLPQHPGEAVAGKGAARTLGLTSGAGPVTTPSQQAAVVGVVRLTGGLERFADTVLITADPATTEPLRFMFVAASSAAAVPSVSRSVAAAMRATDPSQVTIEEPTAVRELREVVSGRLGAGARQLQAGVLVVGVIVVSITMLAMVAARRRDFGRRRALGASRTVIVILVLTHTGFAATAGALVGTAAGLALVATTGSLPTASYVVGNATLTVLAAFIGATPPAVLASRRDPVRILRVP</sequence>
<evidence type="ECO:0000256" key="2">
    <source>
        <dbReference type="ARBA" id="ARBA00022475"/>
    </source>
</evidence>
<feature type="transmembrane region" description="Helical" evidence="7">
    <location>
        <begin position="262"/>
        <end position="282"/>
    </location>
</feature>
<reference evidence="9 10" key="1">
    <citation type="submission" date="2019-01" db="EMBL/GenBank/DDBJ databases">
        <title>Genome sequencing of strain FW10M-9.</title>
        <authorList>
            <person name="Heo J."/>
            <person name="Kim S.-J."/>
            <person name="Kim J.-S."/>
            <person name="Hong S.-B."/>
            <person name="Kwon S.-W."/>
        </authorList>
    </citation>
    <scope>NUCLEOTIDE SEQUENCE [LARGE SCALE GENOMIC DNA]</scope>
    <source>
        <strain evidence="9 10">FW10M-9</strain>
    </source>
</reference>
<dbReference type="AlphaFoldDB" id="A0A4P6F6M1"/>
<evidence type="ECO:0000256" key="3">
    <source>
        <dbReference type="ARBA" id="ARBA00022692"/>
    </source>
</evidence>
<evidence type="ECO:0000259" key="8">
    <source>
        <dbReference type="Pfam" id="PF02687"/>
    </source>
</evidence>
<dbReference type="PANTHER" id="PTHR30572">
    <property type="entry name" value="MEMBRANE COMPONENT OF TRANSPORTER-RELATED"/>
    <property type="match status" value="1"/>
</dbReference>
<protein>
    <submittedName>
        <fullName evidence="9">FtsX-like permease family protein</fullName>
    </submittedName>
</protein>
<dbReference type="EMBL" id="CP035493">
    <property type="protein sequence ID" value="QAY71402.1"/>
    <property type="molecule type" value="Genomic_DNA"/>
</dbReference>
<comment type="subcellular location">
    <subcellularLocation>
        <location evidence="1">Cell membrane</location>
        <topology evidence="1">Multi-pass membrane protein</topology>
    </subcellularLocation>
</comment>
<evidence type="ECO:0000256" key="1">
    <source>
        <dbReference type="ARBA" id="ARBA00004651"/>
    </source>
</evidence>
<evidence type="ECO:0000256" key="6">
    <source>
        <dbReference type="ARBA" id="ARBA00038076"/>
    </source>
</evidence>
<keyword evidence="4 7" id="KW-1133">Transmembrane helix</keyword>
<evidence type="ECO:0000256" key="4">
    <source>
        <dbReference type="ARBA" id="ARBA00022989"/>
    </source>
</evidence>
<dbReference type="PANTHER" id="PTHR30572:SF4">
    <property type="entry name" value="ABC TRANSPORTER PERMEASE YTRF"/>
    <property type="match status" value="1"/>
</dbReference>
<feature type="transmembrane region" description="Helical" evidence="7">
    <location>
        <begin position="302"/>
        <end position="329"/>
    </location>
</feature>
<dbReference type="GO" id="GO:0022857">
    <property type="term" value="F:transmembrane transporter activity"/>
    <property type="evidence" value="ECO:0007669"/>
    <property type="project" value="TreeGrafter"/>
</dbReference>
<dbReference type="RefSeq" id="WP_129190053.1">
    <property type="nucleotide sequence ID" value="NZ_CP035493.1"/>
</dbReference>
<keyword evidence="10" id="KW-1185">Reference proteome</keyword>
<proteinExistence type="inferred from homology"/>
<dbReference type="KEGG" id="xya:ET471_16330"/>
<dbReference type="Proteomes" id="UP000292118">
    <property type="component" value="Chromosome"/>
</dbReference>
<evidence type="ECO:0000313" key="10">
    <source>
        <dbReference type="Proteomes" id="UP000292118"/>
    </source>
</evidence>
<dbReference type="InterPro" id="IPR050250">
    <property type="entry name" value="Macrolide_Exporter_MacB"/>
</dbReference>
<keyword evidence="5 7" id="KW-0472">Membrane</keyword>
<dbReference type="Pfam" id="PF02687">
    <property type="entry name" value="FtsX"/>
    <property type="match status" value="1"/>
</dbReference>
<gene>
    <name evidence="9" type="ORF">ET471_16330</name>
</gene>
<dbReference type="GO" id="GO:0005886">
    <property type="term" value="C:plasma membrane"/>
    <property type="evidence" value="ECO:0007669"/>
    <property type="project" value="UniProtKB-SubCell"/>
</dbReference>
<keyword evidence="3 7" id="KW-0812">Transmembrane</keyword>
<evidence type="ECO:0000313" key="9">
    <source>
        <dbReference type="EMBL" id="QAY71402.1"/>
    </source>
</evidence>